<dbReference type="AlphaFoldDB" id="A0A7X2YYW5"/>
<dbReference type="Proteomes" id="UP000447876">
    <property type="component" value="Unassembled WGS sequence"/>
</dbReference>
<dbReference type="Gene3D" id="3.40.50.300">
    <property type="entry name" value="P-loop containing nucleotide triphosphate hydrolases"/>
    <property type="match status" value="2"/>
</dbReference>
<evidence type="ECO:0000256" key="2">
    <source>
        <dbReference type="SAM" id="Phobius"/>
    </source>
</evidence>
<reference evidence="4 5" key="1">
    <citation type="submission" date="2019-11" db="EMBL/GenBank/DDBJ databases">
        <title>Draft genome sequences of five Paenibacillus species of dairy origin.</title>
        <authorList>
            <person name="Olajide A.M."/>
            <person name="Chen S."/>
            <person name="Lapointe G."/>
        </authorList>
    </citation>
    <scope>NUCLEOTIDE SEQUENCE [LARGE SCALE GENOMIC DNA]</scope>
    <source>
        <strain evidence="4 5">12CR55</strain>
    </source>
</reference>
<keyword evidence="2" id="KW-0812">Transmembrane</keyword>
<feature type="coiled-coil region" evidence="1">
    <location>
        <begin position="342"/>
        <end position="369"/>
    </location>
</feature>
<sequence length="1099" mass="123645">MRLDKLQVSGFGHLSGLELDLQGPVTVLYGPNEAGKSTLLGFVRAMLFGIPSRTYGPLRYEPTRGGAHGGQLILSGEEGDRWVIERYAQQGDGRTAGSRGERLRITRTDSEGRLFEAAQEEMHRELLGGLSSDMFKQLFAISLTELQEIAALQSEELSRFLFHAGIGGGAAVLRGEKKLGQEMDKLYRPRGRTQELAQLLQGYERLAQEAEAARKLLPRYNEALAELERVVSELAVCEEEREICSRELAKLSKASLIREDWLARERLRAELQALPEYEGFPEEGFSRWNALQEEKERLLLDQAEMRRKMEAMTAEISKLAPNLALLAKAEAVRALHGQLTGYEARKAEIAELQAEIRMLRQRLEGECLRSIDAHWTEAELASFAGTVGEREAVRQFGARFAAYEKEMELMYSEQHKLAQEAAAAKEAYSAAMSRLEESAEAGRREFAMLVPKRPAEIRQAWSELSRELERWHEDASSRLRETQAKEAEVLAGQRIQGLYRKLLIGSAALTVIVPGAIWLSSRSVWGLIAAFGLFAGLDIYLWLGMGQTAHTNRRSGTRRYPGENDSSRAEARLRTLLDRLVSDPLTAAGRTDGAAAPLHAEEWNRRERELRQLMESWQLWEQRHAALGEEIALLRQRAAAGVERCEHAERALSKREAEFGELSQEWELWLRERKLSAELSPEAALDVFRLAQQGREWQNRLEQLAVRSAMLSAANEAYEHEVKVIGSNLDGEMEAQAGLGVADNGADASLNSQVSEPGAGVWPELADLPKASLGRVVIEAITQLSATEKIYAQRELLASKLETFNEELERLNDRLGRIEIREQAMLKEGNAASGEDFLRRSAEASRRAELEREIRQLETVMFSGLAADQQSRLEALLGSCSKEELQERLLAAEEAAEAKEKTWRELQERRGRLLQEQEALERRGRQEDISQKLADQQTALRDALDQYAVRAVCQELISRARRVYEEERQPEVLRLASAYLRKMTNGRYERIVLKMGSQELQAEHRDHGAIGSAALSRGTAEQLYLSMRLALAEAVSHQRSIPILLDDLFVNFDAERLQGVIAVLKEIVSKRQMIMMTCHAHVVQGIQAQIPEVQIVNLS</sequence>
<feature type="coiled-coil region" evidence="1">
    <location>
        <begin position="418"/>
        <end position="445"/>
    </location>
</feature>
<dbReference type="SUPFAM" id="SSF52540">
    <property type="entry name" value="P-loop containing nucleoside triphosphate hydrolases"/>
    <property type="match status" value="1"/>
</dbReference>
<feature type="transmembrane region" description="Helical" evidence="2">
    <location>
        <begin position="525"/>
        <end position="543"/>
    </location>
</feature>
<evidence type="ECO:0000256" key="1">
    <source>
        <dbReference type="SAM" id="Coils"/>
    </source>
</evidence>
<dbReference type="OrthoDB" id="9764467at2"/>
<dbReference type="PANTHER" id="PTHR41259:SF1">
    <property type="entry name" value="DOUBLE-STRAND BREAK REPAIR RAD50 ATPASE, PUTATIVE-RELATED"/>
    <property type="match status" value="1"/>
</dbReference>
<dbReference type="InterPro" id="IPR027417">
    <property type="entry name" value="P-loop_NTPase"/>
</dbReference>
<feature type="coiled-coil region" evidence="1">
    <location>
        <begin position="193"/>
        <end position="254"/>
    </location>
</feature>
<keyword evidence="1" id="KW-0175">Coiled coil</keyword>
<evidence type="ECO:0000313" key="5">
    <source>
        <dbReference type="Proteomes" id="UP000447876"/>
    </source>
</evidence>
<keyword evidence="2" id="KW-0472">Membrane</keyword>
<gene>
    <name evidence="4" type="ORF">GNP95_01095</name>
</gene>
<protein>
    <submittedName>
        <fullName evidence="4">AAA family ATPase</fullName>
    </submittedName>
</protein>
<feature type="coiled-coil region" evidence="1">
    <location>
        <begin position="794"/>
        <end position="923"/>
    </location>
</feature>
<dbReference type="InterPro" id="IPR038734">
    <property type="entry name" value="YhaN_AAA"/>
</dbReference>
<evidence type="ECO:0000313" key="4">
    <source>
        <dbReference type="EMBL" id="MUG43609.1"/>
    </source>
</evidence>
<accession>A0A7X2YYW5</accession>
<evidence type="ECO:0000259" key="3">
    <source>
        <dbReference type="Pfam" id="PF13514"/>
    </source>
</evidence>
<comment type="caution">
    <text evidence="4">The sequence shown here is derived from an EMBL/GenBank/DDBJ whole genome shotgun (WGS) entry which is preliminary data.</text>
</comment>
<dbReference type="RefSeq" id="WP_155609090.1">
    <property type="nucleotide sequence ID" value="NZ_WNZW01000001.1"/>
</dbReference>
<organism evidence="4 5">
    <name type="scientific">Paenibacillus woosongensis</name>
    <dbReference type="NCBI Taxonomy" id="307580"/>
    <lineage>
        <taxon>Bacteria</taxon>
        <taxon>Bacillati</taxon>
        <taxon>Bacillota</taxon>
        <taxon>Bacilli</taxon>
        <taxon>Bacillales</taxon>
        <taxon>Paenibacillaceae</taxon>
        <taxon>Paenibacillus</taxon>
    </lineage>
</organism>
<feature type="transmembrane region" description="Helical" evidence="2">
    <location>
        <begin position="502"/>
        <end position="519"/>
    </location>
</feature>
<dbReference type="EMBL" id="WNZW01000001">
    <property type="protein sequence ID" value="MUG43609.1"/>
    <property type="molecule type" value="Genomic_DNA"/>
</dbReference>
<name>A0A7X2YYW5_9BACL</name>
<proteinExistence type="predicted"/>
<dbReference type="PANTHER" id="PTHR41259">
    <property type="entry name" value="DOUBLE-STRAND BREAK REPAIR RAD50 ATPASE, PUTATIVE-RELATED"/>
    <property type="match status" value="1"/>
</dbReference>
<keyword evidence="2" id="KW-1133">Transmembrane helix</keyword>
<feature type="domain" description="YhaN AAA" evidence="3">
    <location>
        <begin position="1"/>
        <end position="213"/>
    </location>
</feature>
<dbReference type="Pfam" id="PF13514">
    <property type="entry name" value="AAA_27"/>
    <property type="match status" value="1"/>
</dbReference>